<proteinExistence type="predicted"/>
<dbReference type="OrthoDB" id="4906367at2759"/>
<feature type="chain" id="PRO_5003783604" description="GPI anchored protein" evidence="2">
    <location>
        <begin position="19"/>
        <end position="134"/>
    </location>
</feature>
<dbReference type="RefSeq" id="XP_008601904.1">
    <property type="nucleotide sequence ID" value="XM_008603682.1"/>
</dbReference>
<feature type="signal peptide" evidence="2">
    <location>
        <begin position="1"/>
        <end position="18"/>
    </location>
</feature>
<feature type="region of interest" description="Disordered" evidence="1">
    <location>
        <begin position="69"/>
        <end position="107"/>
    </location>
</feature>
<keyword evidence="2" id="KW-0732">Signal</keyword>
<evidence type="ECO:0008006" key="5">
    <source>
        <dbReference type="Google" id="ProtNLM"/>
    </source>
</evidence>
<gene>
    <name evidence="3" type="ORF">BBA_08585</name>
</gene>
<organism evidence="3 4">
    <name type="scientific">Beauveria bassiana (strain ARSEF 2860)</name>
    <name type="common">White muscardine disease fungus</name>
    <name type="synonym">Tritirachium shiotae</name>
    <dbReference type="NCBI Taxonomy" id="655819"/>
    <lineage>
        <taxon>Eukaryota</taxon>
        <taxon>Fungi</taxon>
        <taxon>Dikarya</taxon>
        <taxon>Ascomycota</taxon>
        <taxon>Pezizomycotina</taxon>
        <taxon>Sordariomycetes</taxon>
        <taxon>Hypocreomycetidae</taxon>
        <taxon>Hypocreales</taxon>
        <taxon>Cordycipitaceae</taxon>
        <taxon>Beauveria</taxon>
    </lineage>
</organism>
<sequence length="134" mass="13003">MRVLQIFVTASLAMAANAGIPGDSDGALPSSVSLASSPSSLPVATAIGVAASSEPISINNATVVASSLSPQTAAGPANSSTHTTAQSTATPETTSHANATSSKSADATGGAILPQMQGSMVGLLGFCIMSLMLL</sequence>
<dbReference type="HOGENOM" id="CLU_152664_0_0_1"/>
<evidence type="ECO:0000256" key="2">
    <source>
        <dbReference type="SAM" id="SignalP"/>
    </source>
</evidence>
<reference evidence="3 4" key="1">
    <citation type="journal article" date="2012" name="Sci. Rep.">
        <title>Genomic perspectives on the evolution of fungal entomopathogenicity in Beauveria bassiana.</title>
        <authorList>
            <person name="Xiao G."/>
            <person name="Ying S.H."/>
            <person name="Zheng P."/>
            <person name="Wang Z.L."/>
            <person name="Zhang S."/>
            <person name="Xie X.Q."/>
            <person name="Shang Y."/>
            <person name="St Leger R.J."/>
            <person name="Zhao G.P."/>
            <person name="Wang C."/>
            <person name="Feng M.G."/>
        </authorList>
    </citation>
    <scope>NUCLEOTIDE SEQUENCE [LARGE SCALE GENOMIC DNA]</scope>
    <source>
        <strain evidence="3 4">ARSEF 2860</strain>
    </source>
</reference>
<dbReference type="EMBL" id="JH725185">
    <property type="protein sequence ID" value="EJP62501.1"/>
    <property type="molecule type" value="Genomic_DNA"/>
</dbReference>
<dbReference type="AlphaFoldDB" id="J5JFX1"/>
<name>J5JFX1_BEAB2</name>
<evidence type="ECO:0000256" key="1">
    <source>
        <dbReference type="SAM" id="MobiDB-lite"/>
    </source>
</evidence>
<dbReference type="Proteomes" id="UP000002762">
    <property type="component" value="Unassembled WGS sequence"/>
</dbReference>
<accession>J5JFX1</accession>
<keyword evidence="4" id="KW-1185">Reference proteome</keyword>
<protein>
    <recommendedName>
        <fullName evidence="5">GPI anchored protein</fullName>
    </recommendedName>
</protein>
<evidence type="ECO:0000313" key="3">
    <source>
        <dbReference type="EMBL" id="EJP62501.1"/>
    </source>
</evidence>
<dbReference type="GeneID" id="19891597"/>
<dbReference type="InParanoid" id="J5JFX1"/>
<feature type="compositionally biased region" description="Polar residues" evidence="1">
    <location>
        <begin position="96"/>
        <end position="105"/>
    </location>
</feature>
<evidence type="ECO:0000313" key="4">
    <source>
        <dbReference type="Proteomes" id="UP000002762"/>
    </source>
</evidence>
<feature type="compositionally biased region" description="Low complexity" evidence="1">
    <location>
        <begin position="77"/>
        <end position="95"/>
    </location>
</feature>